<dbReference type="GeneID" id="9621651"/>
<dbReference type="InParanoid" id="D8U8E2"/>
<keyword evidence="3" id="KW-1185">Reference proteome</keyword>
<reference evidence="2 3" key="1">
    <citation type="journal article" date="2010" name="Science">
        <title>Genomic analysis of organismal complexity in the multicellular green alga Volvox carteri.</title>
        <authorList>
            <person name="Prochnik S.E."/>
            <person name="Umen J."/>
            <person name="Nedelcu A.M."/>
            <person name="Hallmann A."/>
            <person name="Miller S.M."/>
            <person name="Nishii I."/>
            <person name="Ferris P."/>
            <person name="Kuo A."/>
            <person name="Mitros T."/>
            <person name="Fritz-Laylin L.K."/>
            <person name="Hellsten U."/>
            <person name="Chapman J."/>
            <person name="Simakov O."/>
            <person name="Rensing S.A."/>
            <person name="Terry A."/>
            <person name="Pangilinan J."/>
            <person name="Kapitonov V."/>
            <person name="Jurka J."/>
            <person name="Salamov A."/>
            <person name="Shapiro H."/>
            <person name="Schmutz J."/>
            <person name="Grimwood J."/>
            <person name="Lindquist E."/>
            <person name="Lucas S."/>
            <person name="Grigoriev I.V."/>
            <person name="Schmitt R."/>
            <person name="Kirk D."/>
            <person name="Rokhsar D.S."/>
        </authorList>
    </citation>
    <scope>NUCLEOTIDE SEQUENCE [LARGE SCALE GENOMIC DNA]</scope>
    <source>
        <strain evidence="3">f. Nagariensis / Eve</strain>
    </source>
</reference>
<name>D8U8E2_VOLCA</name>
<feature type="signal peptide" evidence="1">
    <location>
        <begin position="1"/>
        <end position="35"/>
    </location>
</feature>
<dbReference type="KEGG" id="vcn:VOLCADRAFT_106590"/>
<sequence length="364" mass="38902">MGKRWALHTSTSKFQNMSTLTAVLLLLATMKACEAAAAAVKTACPQKGNFQVWADLTWQRGVSAVITNLTALTAAEVACRSDPSCVSFNNLGQTIRGEIASLTAQVGTCTYIKGVCPRRTGYTAYNHTTFSMLDGVEGARRINVSSADEVQDVCDKDPSCPSFAVLAPSTNGNLAVAGFYGSSGPVQAYSFQYNTCTYVKDGMHGHACPPKIGYTNLHHTTASGPSPDYFAYATTGYLSGVMPRGAAAAEEACLANSKCTAWSTDGDIWIGGVVSLNQRAFCTCTYVKDDCPLMPGFTAYTDLKDATTSPASRNITLSLSDTRTRCIQDTNCKGFDMLRNFWTLNLNPTASQEGMCTYVRAAGF</sequence>
<evidence type="ECO:0000313" key="2">
    <source>
        <dbReference type="EMBL" id="EFJ43961.1"/>
    </source>
</evidence>
<dbReference type="OrthoDB" id="538717at2759"/>
<proteinExistence type="predicted"/>
<dbReference type="Proteomes" id="UP000001058">
    <property type="component" value="Unassembled WGS sequence"/>
</dbReference>
<dbReference type="EMBL" id="GL378368">
    <property type="protein sequence ID" value="EFJ43961.1"/>
    <property type="molecule type" value="Genomic_DNA"/>
</dbReference>
<dbReference type="RefSeq" id="XP_002954973.1">
    <property type="nucleotide sequence ID" value="XM_002954927.1"/>
</dbReference>
<evidence type="ECO:0000313" key="3">
    <source>
        <dbReference type="Proteomes" id="UP000001058"/>
    </source>
</evidence>
<gene>
    <name evidence="2" type="ORF">VOLCADRAFT_106590</name>
</gene>
<feature type="chain" id="PRO_5003124253" evidence="1">
    <location>
        <begin position="36"/>
        <end position="364"/>
    </location>
</feature>
<organism evidence="3">
    <name type="scientific">Volvox carteri f. nagariensis</name>
    <dbReference type="NCBI Taxonomy" id="3068"/>
    <lineage>
        <taxon>Eukaryota</taxon>
        <taxon>Viridiplantae</taxon>
        <taxon>Chlorophyta</taxon>
        <taxon>core chlorophytes</taxon>
        <taxon>Chlorophyceae</taxon>
        <taxon>CS clade</taxon>
        <taxon>Chlamydomonadales</taxon>
        <taxon>Volvocaceae</taxon>
        <taxon>Volvox</taxon>
    </lineage>
</organism>
<accession>D8U8E2</accession>
<protein>
    <submittedName>
        <fullName evidence="2">Uncharacterized protein</fullName>
    </submittedName>
</protein>
<dbReference type="AlphaFoldDB" id="D8U8E2"/>
<evidence type="ECO:0000256" key="1">
    <source>
        <dbReference type="SAM" id="SignalP"/>
    </source>
</evidence>
<keyword evidence="1" id="KW-0732">Signal</keyword>